<proteinExistence type="inferred from homology"/>
<dbReference type="PRINTS" id="PR01703">
    <property type="entry name" value="MNSODISMTASE"/>
</dbReference>
<evidence type="ECO:0000259" key="11">
    <source>
        <dbReference type="Pfam" id="PF00081"/>
    </source>
</evidence>
<feature type="binding site" evidence="9">
    <location>
        <position position="160"/>
    </location>
    <ligand>
        <name>Mn(2+)</name>
        <dbReference type="ChEBI" id="CHEBI:29035"/>
    </ligand>
</feature>
<dbReference type="KEGG" id="hac:Hac_0419"/>
<dbReference type="HOGENOM" id="CLU_031625_0_0_7"/>
<comment type="function">
    <text evidence="10">Destroys radicals which are normally produced within the cells and which are toxic to biological systems.</text>
</comment>
<dbReference type="AlphaFoldDB" id="Q17YM4"/>
<keyword evidence="14" id="KW-1185">Reference proteome</keyword>
<dbReference type="OrthoDB" id="9803125at2"/>
<evidence type="ECO:0000256" key="8">
    <source>
        <dbReference type="ARBA" id="ARBA00049204"/>
    </source>
</evidence>
<gene>
    <name evidence="13" type="primary">sodB</name>
    <name evidence="13" type="ordered locus">Hac_0419</name>
</gene>
<feature type="binding site" evidence="9">
    <location>
        <position position="156"/>
    </location>
    <ligand>
        <name>Mn(2+)</name>
        <dbReference type="ChEBI" id="CHEBI:29035"/>
    </ligand>
</feature>
<dbReference type="Gene3D" id="3.55.40.20">
    <property type="entry name" value="Iron/manganese superoxide dismutase, C-terminal domain"/>
    <property type="match status" value="1"/>
</dbReference>
<evidence type="ECO:0000259" key="12">
    <source>
        <dbReference type="Pfam" id="PF02777"/>
    </source>
</evidence>
<dbReference type="PANTHER" id="PTHR42769">
    <property type="entry name" value="SUPEROXIDE DISMUTASE"/>
    <property type="match status" value="1"/>
</dbReference>
<evidence type="ECO:0000313" key="14">
    <source>
        <dbReference type="Proteomes" id="UP000000775"/>
    </source>
</evidence>
<keyword evidence="5 9" id="KW-0479">Metal-binding</keyword>
<dbReference type="SUPFAM" id="SSF46609">
    <property type="entry name" value="Fe,Mn superoxide dismutase (SOD), N-terminal domain"/>
    <property type="match status" value="1"/>
</dbReference>
<dbReference type="PANTHER" id="PTHR42769:SF3">
    <property type="entry name" value="SUPEROXIDE DISMUTASE [FE] 2, CHLOROPLASTIC"/>
    <property type="match status" value="1"/>
</dbReference>
<dbReference type="PIRSF" id="PIRSF000349">
    <property type="entry name" value="SODismutase"/>
    <property type="match status" value="1"/>
</dbReference>
<comment type="similarity">
    <text evidence="3 10">Belongs to the iron/manganese superoxide dismutase family.</text>
</comment>
<comment type="function">
    <text evidence="2">Destroys superoxide anion radicals which are normally produced within the cells and which are toxic to biological systems.</text>
</comment>
<protein>
    <recommendedName>
        <fullName evidence="10">Superoxide dismutase</fullName>
        <ecNumber evidence="10">1.15.1.1</ecNumber>
    </recommendedName>
</protein>
<feature type="domain" description="Manganese/iron superoxide dismutase N-terminal" evidence="11">
    <location>
        <begin position="2"/>
        <end position="81"/>
    </location>
</feature>
<evidence type="ECO:0000256" key="6">
    <source>
        <dbReference type="ARBA" id="ARBA00023002"/>
    </source>
</evidence>
<evidence type="ECO:0000256" key="2">
    <source>
        <dbReference type="ARBA" id="ARBA00002170"/>
    </source>
</evidence>
<dbReference type="GeneID" id="31757926"/>
<dbReference type="eggNOG" id="COG0605">
    <property type="taxonomic scope" value="Bacteria"/>
</dbReference>
<feature type="binding site" evidence="9">
    <location>
        <position position="73"/>
    </location>
    <ligand>
        <name>Mn(2+)</name>
        <dbReference type="ChEBI" id="CHEBI:29035"/>
    </ligand>
</feature>
<keyword evidence="6 10" id="KW-0560">Oxidoreductase</keyword>
<dbReference type="InterPro" id="IPR019833">
    <property type="entry name" value="Mn/Fe_SOD_BS"/>
</dbReference>
<dbReference type="BioCyc" id="HACI382638:HAC_RS01910-MONOMER"/>
<dbReference type="InterPro" id="IPR036324">
    <property type="entry name" value="Mn/Fe_SOD_N_sf"/>
</dbReference>
<dbReference type="InterPro" id="IPR036314">
    <property type="entry name" value="SOD_C_sf"/>
</dbReference>
<keyword evidence="7" id="KW-0408">Iron</keyword>
<dbReference type="FunFam" id="3.55.40.20:FF:000008">
    <property type="entry name" value="Superoxide dismutase"/>
    <property type="match status" value="1"/>
</dbReference>
<evidence type="ECO:0000256" key="7">
    <source>
        <dbReference type="ARBA" id="ARBA00023004"/>
    </source>
</evidence>
<evidence type="ECO:0000256" key="5">
    <source>
        <dbReference type="ARBA" id="ARBA00022723"/>
    </source>
</evidence>
<dbReference type="Gene3D" id="1.10.287.990">
    <property type="entry name" value="Fe,Mn superoxide dismutase (SOD) domain"/>
    <property type="match status" value="1"/>
</dbReference>
<evidence type="ECO:0000256" key="1">
    <source>
        <dbReference type="ARBA" id="ARBA00001962"/>
    </source>
</evidence>
<name>Q17YM4_HELAH</name>
<evidence type="ECO:0000313" key="13">
    <source>
        <dbReference type="EMBL" id="CAJ99252.1"/>
    </source>
</evidence>
<reference evidence="13 14" key="1">
    <citation type="journal article" date="2006" name="PLoS Genet.">
        <title>Who ate whom? Adaptive Helicobacter genomic changes that accompanied a host jump from early humans to large felines.</title>
        <authorList>
            <person name="Eppinger M."/>
            <person name="Baar C."/>
            <person name="Linz B."/>
            <person name="Raddatz G."/>
            <person name="Lanz C."/>
            <person name="Keller H."/>
            <person name="Morelli G."/>
            <person name="Gressmann H."/>
            <person name="Achtman M."/>
            <person name="Schuster S.C."/>
        </authorList>
    </citation>
    <scope>NUCLEOTIDE SEQUENCE [LARGE SCALE GENOMIC DNA]</scope>
    <source>
        <strain evidence="13 14">Sheeba</strain>
    </source>
</reference>
<dbReference type="InterPro" id="IPR001189">
    <property type="entry name" value="Mn/Fe_SOD"/>
</dbReference>
<accession>Q17YM4</accession>
<evidence type="ECO:0000256" key="3">
    <source>
        <dbReference type="ARBA" id="ARBA00008714"/>
    </source>
</evidence>
<dbReference type="STRING" id="382638.Hac_0419"/>
<evidence type="ECO:0000256" key="10">
    <source>
        <dbReference type="RuleBase" id="RU000414"/>
    </source>
</evidence>
<comment type="subunit">
    <text evidence="4">Homodimer.</text>
</comment>
<dbReference type="Proteomes" id="UP000000775">
    <property type="component" value="Chromosome"/>
</dbReference>
<dbReference type="EC" id="1.15.1.1" evidence="10"/>
<comment type="cofactor">
    <cofactor evidence="1">
        <name>Fe cation</name>
        <dbReference type="ChEBI" id="CHEBI:24875"/>
    </cofactor>
</comment>
<evidence type="ECO:0000256" key="9">
    <source>
        <dbReference type="PIRSR" id="PIRSR000349-1"/>
    </source>
</evidence>
<dbReference type="EMBL" id="AM260522">
    <property type="protein sequence ID" value="CAJ99252.1"/>
    <property type="molecule type" value="Genomic_DNA"/>
</dbReference>
<comment type="catalytic activity">
    <reaction evidence="8 10">
        <text>2 superoxide + 2 H(+) = H2O2 + O2</text>
        <dbReference type="Rhea" id="RHEA:20696"/>
        <dbReference type="ChEBI" id="CHEBI:15378"/>
        <dbReference type="ChEBI" id="CHEBI:15379"/>
        <dbReference type="ChEBI" id="CHEBI:16240"/>
        <dbReference type="ChEBI" id="CHEBI:18421"/>
        <dbReference type="EC" id="1.15.1.1"/>
    </reaction>
</comment>
<dbReference type="FunFam" id="1.10.287.990:FF:000002">
    <property type="entry name" value="Superoxide dismutase"/>
    <property type="match status" value="1"/>
</dbReference>
<dbReference type="Pfam" id="PF02777">
    <property type="entry name" value="Sod_Fe_C"/>
    <property type="match status" value="1"/>
</dbReference>
<evidence type="ECO:0000256" key="4">
    <source>
        <dbReference type="ARBA" id="ARBA00011738"/>
    </source>
</evidence>
<feature type="binding site" evidence="9">
    <location>
        <position position="26"/>
    </location>
    <ligand>
        <name>Mn(2+)</name>
        <dbReference type="ChEBI" id="CHEBI:29035"/>
    </ligand>
</feature>
<organism evidence="13 14">
    <name type="scientific">Helicobacter acinonychis (strain Sheeba)</name>
    <dbReference type="NCBI Taxonomy" id="382638"/>
    <lineage>
        <taxon>Bacteria</taxon>
        <taxon>Pseudomonadati</taxon>
        <taxon>Campylobacterota</taxon>
        <taxon>Epsilonproteobacteria</taxon>
        <taxon>Campylobacterales</taxon>
        <taxon>Helicobacteraceae</taxon>
        <taxon>Helicobacter</taxon>
    </lineage>
</organism>
<dbReference type="SUPFAM" id="SSF54719">
    <property type="entry name" value="Fe,Mn superoxide dismutase (SOD), C-terminal domain"/>
    <property type="match status" value="1"/>
</dbReference>
<dbReference type="InterPro" id="IPR019832">
    <property type="entry name" value="Mn/Fe_SOD_C"/>
</dbReference>
<dbReference type="RefSeq" id="WP_011577366.1">
    <property type="nucleotide sequence ID" value="NC_008229.1"/>
</dbReference>
<dbReference type="Pfam" id="PF00081">
    <property type="entry name" value="Sod_Fe_N"/>
    <property type="match status" value="1"/>
</dbReference>
<dbReference type="GO" id="GO:0046872">
    <property type="term" value="F:metal ion binding"/>
    <property type="evidence" value="ECO:0007669"/>
    <property type="project" value="UniProtKB-KW"/>
</dbReference>
<dbReference type="GO" id="GO:0004784">
    <property type="term" value="F:superoxide dismutase activity"/>
    <property type="evidence" value="ECO:0007669"/>
    <property type="project" value="UniProtKB-EC"/>
</dbReference>
<sequence>MFVLRELPFAKDSMGDFLSPVAFDFHHGKHHQTYVNNLNNLIKGTEFEESCLYTILTKSSGGVFNNAAQIYNHDFYWDCLSPKATALSDELKEGLEKDFGSLEKFKEEFIKSATTLFGSGWNWVAYNLDTQKIEIIQTSNAQTPVTDKKVPLLVVDVWEHAYYIDHKNARPVYLEKFYGHINWDFVSKCYEWAKKEGLGSVDHYINELVHKHKKA</sequence>
<dbReference type="PROSITE" id="PS00088">
    <property type="entry name" value="SOD_MN"/>
    <property type="match status" value="1"/>
</dbReference>
<dbReference type="InterPro" id="IPR019831">
    <property type="entry name" value="Mn/Fe_SOD_N"/>
</dbReference>
<feature type="domain" description="Manganese/iron superoxide dismutase C-terminal" evidence="12">
    <location>
        <begin position="89"/>
        <end position="188"/>
    </location>
</feature>